<dbReference type="AlphaFoldDB" id="A0AAE3REP5"/>
<evidence type="ECO:0000313" key="2">
    <source>
        <dbReference type="Proteomes" id="UP001232063"/>
    </source>
</evidence>
<comment type="caution">
    <text evidence="1">The sequence shown here is derived from an EMBL/GenBank/DDBJ whole genome shotgun (WGS) entry which is preliminary data.</text>
</comment>
<gene>
    <name evidence="1" type="ORF">QNI22_40230</name>
</gene>
<name>A0AAE3REP5_9BACT</name>
<evidence type="ECO:0000313" key="1">
    <source>
        <dbReference type="EMBL" id="MDJ1506933.1"/>
    </source>
</evidence>
<keyword evidence="2" id="KW-1185">Reference proteome</keyword>
<dbReference type="Proteomes" id="UP001232063">
    <property type="component" value="Unassembled WGS sequence"/>
</dbReference>
<dbReference type="InterPro" id="IPR025368">
    <property type="entry name" value="DUF4272"/>
</dbReference>
<dbReference type="Pfam" id="PF14094">
    <property type="entry name" value="DUF4272"/>
    <property type="match status" value="1"/>
</dbReference>
<dbReference type="RefSeq" id="WP_314520266.1">
    <property type="nucleotide sequence ID" value="NZ_JASJOU010000033.1"/>
</dbReference>
<protein>
    <submittedName>
        <fullName evidence="1">DUF4272 domain-containing protein</fullName>
    </submittedName>
</protein>
<dbReference type="EMBL" id="JASJOU010000033">
    <property type="protein sequence ID" value="MDJ1506933.1"/>
    <property type="molecule type" value="Genomic_DNA"/>
</dbReference>
<reference evidence="1" key="1">
    <citation type="submission" date="2023-05" db="EMBL/GenBank/DDBJ databases">
        <authorList>
            <person name="Zhang X."/>
        </authorList>
    </citation>
    <scope>NUCLEOTIDE SEQUENCE</scope>
    <source>
        <strain evidence="1">BD1B2-1</strain>
    </source>
</reference>
<organism evidence="1 2">
    <name type="scientific">Xanthocytophaga agilis</name>
    <dbReference type="NCBI Taxonomy" id="3048010"/>
    <lineage>
        <taxon>Bacteria</taxon>
        <taxon>Pseudomonadati</taxon>
        <taxon>Bacteroidota</taxon>
        <taxon>Cytophagia</taxon>
        <taxon>Cytophagales</taxon>
        <taxon>Rhodocytophagaceae</taxon>
        <taxon>Xanthocytophaga</taxon>
    </lineage>
</organism>
<accession>A0AAE3REP5</accession>
<proteinExistence type="predicted"/>
<sequence>MENCTIYSHYIAIEKIIPILKQYFPSAQIEITGTEQNWSQLKLTIGKSLWKKGNTFTVYYRQRLHPDYKLVLSEEPLIKNLISLYNFVSSFPAQNPAIYNRLLQKITTLNVEISFVAEPGFTDTHIKCILSIAQALDGIIFSNPNSVFQALGMYDKNGVLLLSNTGKSDAETLDVSIESKYYDKVSGDEPDERKDRTNGLLQSHGIAINTHLPRIVNKSEVTIRTPYEIAERVTVLSLINLVAFNSVEPLDAIQYFKQYGLWDKVTANEKDLLENPTQSKKDQATWQCEGIWVLLWALGKAEAIPFPDHLCSLNDLDFYPFQGFDQDPNKIIQQLDHRRTDTEILDNADLYYRIDWACVNARIKGQEMAIVHPGVVYERHFALNWLIRNRDQEWDDVTCDT</sequence>